<evidence type="ECO:0000313" key="2">
    <source>
        <dbReference type="Proteomes" id="UP000189628"/>
    </source>
</evidence>
<evidence type="ECO:0000313" key="1">
    <source>
        <dbReference type="EMBL" id="AQW29055.1"/>
    </source>
</evidence>
<protein>
    <submittedName>
        <fullName evidence="1">Uncharacterized protein</fullName>
    </submittedName>
</protein>
<organism evidence="1 2">
    <name type="scientific">blood disease bacterium A2-HR MARDI</name>
    <dbReference type="NCBI Taxonomy" id="1944648"/>
    <lineage>
        <taxon>Bacteria</taxon>
        <taxon>Pseudomonadati</taxon>
        <taxon>Pseudomonadota</taxon>
        <taxon>Betaproteobacteria</taxon>
        <taxon>Burkholderiales</taxon>
        <taxon>Burkholderiaceae</taxon>
        <taxon>Ralstonia</taxon>
        <taxon>Ralstonia solanacearum species complex</taxon>
    </lineage>
</organism>
<dbReference type="EMBL" id="CP019911">
    <property type="protein sequence ID" value="AQW29055.1"/>
    <property type="molecule type" value="Genomic_DNA"/>
</dbReference>
<dbReference type="AlphaFoldDB" id="A0A1U9VEY0"/>
<reference evidence="1 2" key="1">
    <citation type="submission" date="2017-02" db="EMBL/GenBank/DDBJ databases">
        <title>Blood Disease Bacterium A2-HR MARDI.</title>
        <authorList>
            <person name="Badrun R."/>
            <person name="Abu Bakar N."/>
            <person name="Laboh R."/>
        </authorList>
    </citation>
    <scope>NUCLEOTIDE SEQUENCE [LARGE SCALE GENOMIC DNA]</scope>
    <source>
        <strain evidence="1 2">A2-HR MARDI</strain>
    </source>
</reference>
<proteinExistence type="predicted"/>
<dbReference type="Proteomes" id="UP000189628">
    <property type="component" value="Chromosome"/>
</dbReference>
<dbReference type="RefSeq" id="WP_078221811.1">
    <property type="nucleotide sequence ID" value="NZ_CP019911.1"/>
</dbReference>
<sequence>MAKKFLTYEEVCALPLLQQAIHQEEERHRARMADIQAMAKTLAALESERAEIERNGYRLYGERISRDFAGSALRCSTLLSSDDVRFVTALLRSGWKVIDRDEGQYPSPTFKKGRVKLRLSCTQRETLTKAEQLASSKAEAAAIPCQP</sequence>
<name>A0A1U9VEY0_9RALS</name>
<accession>A0A1U9VEY0</accession>
<gene>
    <name evidence="1" type="ORF">B0B51_02815</name>
</gene>